<evidence type="ECO:0000256" key="1">
    <source>
        <dbReference type="SAM" id="MobiDB-lite"/>
    </source>
</evidence>
<dbReference type="EMBL" id="JACKTY010000032">
    <property type="protein sequence ID" value="MCV7228230.1"/>
    <property type="molecule type" value="Genomic_DNA"/>
</dbReference>
<dbReference type="PROSITE" id="PS50883">
    <property type="entry name" value="EAL"/>
    <property type="match status" value="1"/>
</dbReference>
<dbReference type="InterPro" id="IPR050706">
    <property type="entry name" value="Cyclic-di-GMP_PDE-like"/>
</dbReference>
<feature type="domain" description="EAL" evidence="2">
    <location>
        <begin position="3"/>
        <end position="248"/>
    </location>
</feature>
<dbReference type="Proteomes" id="UP001526201">
    <property type="component" value="Unassembled WGS sequence"/>
</dbReference>
<dbReference type="InterPro" id="IPR035919">
    <property type="entry name" value="EAL_sf"/>
</dbReference>
<dbReference type="InterPro" id="IPR001633">
    <property type="entry name" value="EAL_dom"/>
</dbReference>
<gene>
    <name evidence="3" type="ORF">H7J73_19655</name>
</gene>
<organism evidence="3 4">
    <name type="scientific">Mycolicibacterium komossense</name>
    <dbReference type="NCBI Taxonomy" id="1779"/>
    <lineage>
        <taxon>Bacteria</taxon>
        <taxon>Bacillati</taxon>
        <taxon>Actinomycetota</taxon>
        <taxon>Actinomycetes</taxon>
        <taxon>Mycobacteriales</taxon>
        <taxon>Mycobacteriaceae</taxon>
        <taxon>Mycolicibacterium</taxon>
    </lineage>
</organism>
<proteinExistence type="predicted"/>
<dbReference type="Pfam" id="PF00563">
    <property type="entry name" value="EAL"/>
    <property type="match status" value="1"/>
</dbReference>
<evidence type="ECO:0000313" key="4">
    <source>
        <dbReference type="Proteomes" id="UP001526201"/>
    </source>
</evidence>
<dbReference type="SUPFAM" id="SSF141868">
    <property type="entry name" value="EAL domain-like"/>
    <property type="match status" value="1"/>
</dbReference>
<dbReference type="PANTHER" id="PTHR33121:SF76">
    <property type="entry name" value="SIGNALING PROTEIN"/>
    <property type="match status" value="1"/>
</dbReference>
<dbReference type="Gene3D" id="3.20.20.450">
    <property type="entry name" value="EAL domain"/>
    <property type="match status" value="1"/>
</dbReference>
<keyword evidence="4" id="KW-1185">Reference proteome</keyword>
<comment type="caution">
    <text evidence="3">The sequence shown here is derived from an EMBL/GenBank/DDBJ whole genome shotgun (WGS) entry which is preliminary data.</text>
</comment>
<dbReference type="CDD" id="cd01948">
    <property type="entry name" value="EAL"/>
    <property type="match status" value="1"/>
</dbReference>
<feature type="region of interest" description="Disordered" evidence="1">
    <location>
        <begin position="236"/>
        <end position="255"/>
    </location>
</feature>
<evidence type="ECO:0000313" key="3">
    <source>
        <dbReference type="EMBL" id="MCV7228230.1"/>
    </source>
</evidence>
<dbReference type="RefSeq" id="WP_264069343.1">
    <property type="nucleotide sequence ID" value="NZ_JACKTY010000032.1"/>
</dbReference>
<evidence type="ECO:0000259" key="2">
    <source>
        <dbReference type="PROSITE" id="PS50883"/>
    </source>
</evidence>
<name>A0ABT3CFI2_9MYCO</name>
<sequence>MLSPSSGGELSTAAAGVGLTMVYQPVVTLSTGQVVGYEALARWPSLRDPAPQCVFSHAKAVGALVDLERQVMRTAISGAASQGLPDSATLLINSEPASSYSADYGDDVIDDGLGRFQIVVELTERHLLANPATLLKKVAALRARGCRIALDDVGASHESLALLDVVGPDVVKLDMTVVQAAPHVDQTRTLAGVLAYRENTGAAIVAEGIETEAHYRRAVTLGATLGQGFHLGRPGSIDPAAAGASNPSLSRLRPPPVQPRGSVFDLIATGAPTFTVDYDTAQALTQTIARKSRHHVINQPIVLTSVPSAAEYAELRTGFRALGVSSPLVAVFGIDMPDGPLGDGVRGVRLEPSDPLGRETALVTLGCDVATALAARPRRDVTTGTRGMPPYDITITHNRDLVTQAARTFLGRMT</sequence>
<reference evidence="3 4" key="1">
    <citation type="journal article" date="2022" name="BMC Genomics">
        <title>Comparative genome analysis of mycobacteria focusing on tRNA and non-coding RNA.</title>
        <authorList>
            <person name="Behra P.R.K."/>
            <person name="Pettersson B.M.F."/>
            <person name="Ramesh M."/>
            <person name="Das S."/>
            <person name="Dasgupta S."/>
            <person name="Kirsebom L.A."/>
        </authorList>
    </citation>
    <scope>NUCLEOTIDE SEQUENCE [LARGE SCALE GENOMIC DNA]</scope>
    <source>
        <strain evidence="3 4">DSM 44078</strain>
    </source>
</reference>
<dbReference type="PANTHER" id="PTHR33121">
    <property type="entry name" value="CYCLIC DI-GMP PHOSPHODIESTERASE PDEF"/>
    <property type="match status" value="1"/>
</dbReference>
<accession>A0ABT3CFI2</accession>
<dbReference type="SMART" id="SM00052">
    <property type="entry name" value="EAL"/>
    <property type="match status" value="1"/>
</dbReference>
<protein>
    <submittedName>
        <fullName evidence="3">EAL domain-containing protein</fullName>
    </submittedName>
</protein>